<gene>
    <name evidence="3" type="ORF">GCM10011611_33390</name>
</gene>
<keyword evidence="1" id="KW-0479">Metal-binding</keyword>
<reference evidence="3" key="2">
    <citation type="submission" date="2020-09" db="EMBL/GenBank/DDBJ databases">
        <authorList>
            <person name="Sun Q."/>
            <person name="Zhou Y."/>
        </authorList>
    </citation>
    <scope>NUCLEOTIDE SEQUENCE</scope>
    <source>
        <strain evidence="3">CGMCC 1.15725</strain>
    </source>
</reference>
<evidence type="ECO:0000313" key="4">
    <source>
        <dbReference type="Proteomes" id="UP000646365"/>
    </source>
</evidence>
<dbReference type="PROSITE" id="PS50966">
    <property type="entry name" value="ZF_SWIM"/>
    <property type="match status" value="1"/>
</dbReference>
<dbReference type="InterPro" id="IPR007527">
    <property type="entry name" value="Znf_SWIM"/>
</dbReference>
<dbReference type="GO" id="GO:0008270">
    <property type="term" value="F:zinc ion binding"/>
    <property type="evidence" value="ECO:0007669"/>
    <property type="project" value="UniProtKB-KW"/>
</dbReference>
<keyword evidence="1" id="KW-0862">Zinc</keyword>
<organism evidence="3 4">
    <name type="scientific">Aliidongia dinghuensis</name>
    <dbReference type="NCBI Taxonomy" id="1867774"/>
    <lineage>
        <taxon>Bacteria</taxon>
        <taxon>Pseudomonadati</taxon>
        <taxon>Pseudomonadota</taxon>
        <taxon>Alphaproteobacteria</taxon>
        <taxon>Rhodospirillales</taxon>
        <taxon>Dongiaceae</taxon>
        <taxon>Aliidongia</taxon>
    </lineage>
</organism>
<keyword evidence="1" id="KW-0863">Zinc-finger</keyword>
<accession>A0A8J2YUW4</accession>
<evidence type="ECO:0000259" key="2">
    <source>
        <dbReference type="PROSITE" id="PS50966"/>
    </source>
</evidence>
<proteinExistence type="predicted"/>
<name>A0A8J2YUW4_9PROT</name>
<comment type="caution">
    <text evidence="3">The sequence shown here is derived from an EMBL/GenBank/DDBJ whole genome shotgun (WGS) entry which is preliminary data.</text>
</comment>
<feature type="domain" description="SWIM-type" evidence="2">
    <location>
        <begin position="54"/>
        <end position="87"/>
    </location>
</feature>
<dbReference type="Pfam" id="PF04434">
    <property type="entry name" value="SWIM"/>
    <property type="match status" value="1"/>
</dbReference>
<protein>
    <recommendedName>
        <fullName evidence="2">SWIM-type domain-containing protein</fullName>
    </recommendedName>
</protein>
<keyword evidence="4" id="KW-1185">Reference proteome</keyword>
<dbReference type="Proteomes" id="UP000646365">
    <property type="component" value="Unassembled WGS sequence"/>
</dbReference>
<sequence>MAIDLKAIEQLATDQSSLKAAAGLAKPGKWSGVGMSRDGALVWGECSGSGANPYRVMADLRNLGNKCTCPSRKFPCKHVLGLLWLHAEAIVPFAPADTPEWVSDWLGRRRTSASAPKTASSDAPVEAKDVRAAQVAEPEVPEDPKAAARREAAAAKRSEDTERAILDALDALEQWVGDQLRLGLAAFIDDATARCRRIAARLVDGKAAVLAGRIDELPGRLLALPTGDRPRGAVVELGKLVLLARAFRAAPRDAEIRRAVATSESRETVLANPDTSRVNACWEVLAEQAQTRRDGLVSQTTWLLNLGEAGPRFATLLDYFPASAGRRGSVFTPGERFRGELAFYPSQQPLRALLVERDTAEEAAAPDWSTPAWPTTEAAVVDALNRPLIAEPWTLEVPVLLPAGRIALDDTGQAWWRAADGAAILPVAGDAEGLLRGTDLMQTAALWSGNRLAILAAQTRWGRIGCHG</sequence>
<dbReference type="AlphaFoldDB" id="A0A8J2YUW4"/>
<evidence type="ECO:0000313" key="3">
    <source>
        <dbReference type="EMBL" id="GGF24664.1"/>
    </source>
</evidence>
<evidence type="ECO:0000256" key="1">
    <source>
        <dbReference type="PROSITE-ProRule" id="PRU00325"/>
    </source>
</evidence>
<dbReference type="EMBL" id="BMJQ01000008">
    <property type="protein sequence ID" value="GGF24664.1"/>
    <property type="molecule type" value="Genomic_DNA"/>
</dbReference>
<reference evidence="3" key="1">
    <citation type="journal article" date="2014" name="Int. J. Syst. Evol. Microbiol.">
        <title>Complete genome sequence of Corynebacterium casei LMG S-19264T (=DSM 44701T), isolated from a smear-ripened cheese.</title>
        <authorList>
            <consortium name="US DOE Joint Genome Institute (JGI-PGF)"/>
            <person name="Walter F."/>
            <person name="Albersmeier A."/>
            <person name="Kalinowski J."/>
            <person name="Ruckert C."/>
        </authorList>
    </citation>
    <scope>NUCLEOTIDE SEQUENCE</scope>
    <source>
        <strain evidence="3">CGMCC 1.15725</strain>
    </source>
</reference>
<dbReference type="RefSeq" id="WP_189047763.1">
    <property type="nucleotide sequence ID" value="NZ_BMJQ01000008.1"/>
</dbReference>